<organism evidence="1">
    <name type="scientific">Arion vulgaris</name>
    <dbReference type="NCBI Taxonomy" id="1028688"/>
    <lineage>
        <taxon>Eukaryota</taxon>
        <taxon>Metazoa</taxon>
        <taxon>Spiralia</taxon>
        <taxon>Lophotrochozoa</taxon>
        <taxon>Mollusca</taxon>
        <taxon>Gastropoda</taxon>
        <taxon>Heterobranchia</taxon>
        <taxon>Euthyneura</taxon>
        <taxon>Panpulmonata</taxon>
        <taxon>Eupulmonata</taxon>
        <taxon>Stylommatophora</taxon>
        <taxon>Helicina</taxon>
        <taxon>Arionoidea</taxon>
        <taxon>Arionidae</taxon>
        <taxon>Arion</taxon>
    </lineage>
</organism>
<feature type="non-terminal residue" evidence="1">
    <location>
        <position position="86"/>
    </location>
</feature>
<feature type="non-terminal residue" evidence="1">
    <location>
        <position position="1"/>
    </location>
</feature>
<protein>
    <submittedName>
        <fullName evidence="1">Uncharacterized protein</fullName>
    </submittedName>
</protein>
<proteinExistence type="predicted"/>
<accession>A0A0B6YBT3</accession>
<dbReference type="AlphaFoldDB" id="A0A0B6YBT3"/>
<sequence length="86" mass="9287">DNTSFQALPTRPYTDKTVCHTKLNGGGVKNKHADVVPSLSKMENGESGTRSSTLMVDERLDIPFHPCHRQIHGSGIVMGTGGAMHE</sequence>
<dbReference type="EMBL" id="HACG01006713">
    <property type="protein sequence ID" value="CEK53578.1"/>
    <property type="molecule type" value="Transcribed_RNA"/>
</dbReference>
<gene>
    <name evidence="1" type="primary">ORF20758</name>
</gene>
<name>A0A0B6YBT3_9EUPU</name>
<reference evidence="1" key="1">
    <citation type="submission" date="2014-12" db="EMBL/GenBank/DDBJ databases">
        <title>Insight into the proteome of Arion vulgaris.</title>
        <authorList>
            <person name="Aradska J."/>
            <person name="Bulat T."/>
            <person name="Smidak R."/>
            <person name="Sarate P."/>
            <person name="Gangsoo J."/>
            <person name="Sialana F."/>
            <person name="Bilban M."/>
            <person name="Lubec G."/>
        </authorList>
    </citation>
    <scope>NUCLEOTIDE SEQUENCE</scope>
    <source>
        <tissue evidence="1">Skin</tissue>
    </source>
</reference>
<evidence type="ECO:0000313" key="1">
    <source>
        <dbReference type="EMBL" id="CEK53578.1"/>
    </source>
</evidence>